<keyword evidence="2" id="KW-1185">Reference proteome</keyword>
<evidence type="ECO:0000313" key="1">
    <source>
        <dbReference type="EMBL" id="MFC0472685.1"/>
    </source>
</evidence>
<dbReference type="Pfam" id="PF08863">
    <property type="entry name" value="YolD"/>
    <property type="match status" value="1"/>
</dbReference>
<accession>A0ABV6KHZ1</accession>
<gene>
    <name evidence="1" type="ORF">ACFFHM_19925</name>
</gene>
<sequence>MFLKELAKNRFITIIYFQNGSLKTCKGRVYKLDFYKQTVNVKNEQQKAISIRLSSIKEIQ</sequence>
<name>A0ABV6KHZ1_9BACI</name>
<protein>
    <submittedName>
        <fullName evidence="1">YolD-like family protein</fullName>
    </submittedName>
</protein>
<dbReference type="InterPro" id="IPR014962">
    <property type="entry name" value="YolD"/>
</dbReference>
<evidence type="ECO:0000313" key="2">
    <source>
        <dbReference type="Proteomes" id="UP001589838"/>
    </source>
</evidence>
<dbReference type="EMBL" id="JBHLUX010000085">
    <property type="protein sequence ID" value="MFC0472685.1"/>
    <property type="molecule type" value="Genomic_DNA"/>
</dbReference>
<organism evidence="1 2">
    <name type="scientific">Halalkalibacter kiskunsagensis</name>
    <dbReference type="NCBI Taxonomy" id="1548599"/>
    <lineage>
        <taxon>Bacteria</taxon>
        <taxon>Bacillati</taxon>
        <taxon>Bacillota</taxon>
        <taxon>Bacilli</taxon>
        <taxon>Bacillales</taxon>
        <taxon>Bacillaceae</taxon>
        <taxon>Halalkalibacter</taxon>
    </lineage>
</organism>
<reference evidence="1 2" key="1">
    <citation type="submission" date="2024-09" db="EMBL/GenBank/DDBJ databases">
        <authorList>
            <person name="Sun Q."/>
            <person name="Mori K."/>
        </authorList>
    </citation>
    <scope>NUCLEOTIDE SEQUENCE [LARGE SCALE GENOMIC DNA]</scope>
    <source>
        <strain evidence="1 2">NCAIM B.02610</strain>
    </source>
</reference>
<comment type="caution">
    <text evidence="1">The sequence shown here is derived from an EMBL/GenBank/DDBJ whole genome shotgun (WGS) entry which is preliminary data.</text>
</comment>
<dbReference type="Proteomes" id="UP001589838">
    <property type="component" value="Unassembled WGS sequence"/>
</dbReference>
<proteinExistence type="predicted"/>
<dbReference type="RefSeq" id="WP_335963068.1">
    <property type="nucleotide sequence ID" value="NZ_JAXBLX010000040.1"/>
</dbReference>